<gene>
    <name evidence="2" type="ORF">E3T55_03930</name>
</gene>
<evidence type="ECO:0000313" key="3">
    <source>
        <dbReference type="Proteomes" id="UP000297447"/>
    </source>
</evidence>
<comment type="caution">
    <text evidence="2">The sequence shown here is derived from an EMBL/GenBank/DDBJ whole genome shotgun (WGS) entry which is preliminary data.</text>
</comment>
<dbReference type="RefSeq" id="WP_134518247.1">
    <property type="nucleotide sequence ID" value="NZ_SOHE01000016.1"/>
</dbReference>
<evidence type="ECO:0000256" key="1">
    <source>
        <dbReference type="SAM" id="Phobius"/>
    </source>
</evidence>
<proteinExistence type="predicted"/>
<dbReference type="OrthoDB" id="4481055at2"/>
<accession>A0A4V3IS10</accession>
<dbReference type="Proteomes" id="UP000297447">
    <property type="component" value="Unassembled WGS sequence"/>
</dbReference>
<sequence>MTIDWKRPAGTPVSTPQRGLRGLLLGLLYFGAASAFGGGVLGVFANGAGVPLDYLAGSPFTSFLWPGLILGAVVGGTQLLAAVTLQRRRPLGPLSSVVAGFGMLIWIFVELAVMREYSVLQTLYFALGGLELLAVFGLLGLVPASAETLQADVAGRDL</sequence>
<organism evidence="2 3">
    <name type="scientific">Cryobacterium frigoriphilum</name>
    <dbReference type="NCBI Taxonomy" id="1259150"/>
    <lineage>
        <taxon>Bacteria</taxon>
        <taxon>Bacillati</taxon>
        <taxon>Actinomycetota</taxon>
        <taxon>Actinomycetes</taxon>
        <taxon>Micrococcales</taxon>
        <taxon>Microbacteriaceae</taxon>
        <taxon>Cryobacterium</taxon>
    </lineage>
</organism>
<dbReference type="EMBL" id="SOHE01000016">
    <property type="protein sequence ID" value="TFD54574.1"/>
    <property type="molecule type" value="Genomic_DNA"/>
</dbReference>
<feature type="transmembrane region" description="Helical" evidence="1">
    <location>
        <begin position="64"/>
        <end position="84"/>
    </location>
</feature>
<reference evidence="2 3" key="1">
    <citation type="submission" date="2019-03" db="EMBL/GenBank/DDBJ databases">
        <title>Genomics of glacier-inhabiting Cryobacterium strains.</title>
        <authorList>
            <person name="Liu Q."/>
            <person name="Xin Y.-H."/>
        </authorList>
    </citation>
    <scope>NUCLEOTIDE SEQUENCE [LARGE SCALE GENOMIC DNA]</scope>
    <source>
        <strain evidence="2 3">Hh14</strain>
    </source>
</reference>
<dbReference type="AlphaFoldDB" id="A0A4V3IS10"/>
<evidence type="ECO:0000313" key="2">
    <source>
        <dbReference type="EMBL" id="TFD54574.1"/>
    </source>
</evidence>
<evidence type="ECO:0008006" key="4">
    <source>
        <dbReference type="Google" id="ProtNLM"/>
    </source>
</evidence>
<keyword evidence="1" id="KW-1133">Transmembrane helix</keyword>
<feature type="transmembrane region" description="Helical" evidence="1">
    <location>
        <begin position="91"/>
        <end position="109"/>
    </location>
</feature>
<keyword evidence="1" id="KW-0472">Membrane</keyword>
<keyword evidence="1" id="KW-0812">Transmembrane</keyword>
<feature type="transmembrane region" description="Helical" evidence="1">
    <location>
        <begin position="20"/>
        <end position="44"/>
    </location>
</feature>
<feature type="transmembrane region" description="Helical" evidence="1">
    <location>
        <begin position="121"/>
        <end position="142"/>
    </location>
</feature>
<keyword evidence="3" id="KW-1185">Reference proteome</keyword>
<name>A0A4V3IS10_9MICO</name>
<protein>
    <recommendedName>
        <fullName evidence="4">DUF4345 domain-containing protein</fullName>
    </recommendedName>
</protein>